<name>A0ABU9BEN6_9BURK</name>
<dbReference type="InterPro" id="IPR013107">
    <property type="entry name" value="Acyl-CoA_DH_C"/>
</dbReference>
<gene>
    <name evidence="5" type="ORF">AACH11_20715</name>
</gene>
<feature type="compositionally biased region" description="Basic and acidic residues" evidence="2">
    <location>
        <begin position="12"/>
        <end position="23"/>
    </location>
</feature>
<dbReference type="Proteomes" id="UP001368500">
    <property type="component" value="Unassembled WGS sequence"/>
</dbReference>
<dbReference type="SUPFAM" id="SSF56645">
    <property type="entry name" value="Acyl-CoA dehydrogenase NM domain-like"/>
    <property type="match status" value="1"/>
</dbReference>
<dbReference type="PANTHER" id="PTHR43884">
    <property type="entry name" value="ACYL-COA DEHYDROGENASE"/>
    <property type="match status" value="1"/>
</dbReference>
<organism evidence="5 6">
    <name type="scientific">Pseudaquabacterium rugosum</name>
    <dbReference type="NCBI Taxonomy" id="2984194"/>
    <lineage>
        <taxon>Bacteria</taxon>
        <taxon>Pseudomonadati</taxon>
        <taxon>Pseudomonadota</taxon>
        <taxon>Betaproteobacteria</taxon>
        <taxon>Burkholderiales</taxon>
        <taxon>Sphaerotilaceae</taxon>
        <taxon>Pseudaquabacterium</taxon>
    </lineage>
</organism>
<sequence length="442" mass="46644">MSALPDTLADPLAERPAPERRPATEPPMSAVSTQALAATATTTATAVPPQAPASRTTIADLDGADWQALLADIRARRQEFTAAHQIAPDVIAAFKRLGVYRALVPAALGGDGLGPRAFCEMVERVAQADGSAGWVASFGMGVTYLAALPPATLARLYADGPDLVFAGGIFPPQRAPRVDGGFEVSGRWEWSSGCLGADVLGVGIAPVDPPASAEGPAARPSLPRMAVLPRAQVHIERAWDVTGLVGTGSHDLVVERQFVAEDHTFVRGSRAQRDEATFRYPTLSFATQVLSVVGLGIARGAIEELKRLALDRPSVTGAPRLADRPLVQIELARAEAQLRAARAFFYDAIDAAWATLQTGAEQISAEQTRLLRLSSTHAARTGAEVARAIQLQTGMSGVYHASPISQQVRDAQVLTQHAFMGDITYQNAGAMAFGLPPLPGFL</sequence>
<feature type="domain" description="Acyl-CoA dehydrogenase/oxidase N-terminal" evidence="3">
    <location>
        <begin position="73"/>
        <end position="141"/>
    </location>
</feature>
<dbReference type="PIRSF" id="PIRSF016578">
    <property type="entry name" value="HsaA"/>
    <property type="match status" value="1"/>
</dbReference>
<keyword evidence="1" id="KW-0560">Oxidoreductase</keyword>
<reference evidence="5 6" key="1">
    <citation type="submission" date="2024-04" db="EMBL/GenBank/DDBJ databases">
        <title>Novel species of the genus Ideonella isolated from streams.</title>
        <authorList>
            <person name="Lu H."/>
        </authorList>
    </citation>
    <scope>NUCLEOTIDE SEQUENCE [LARGE SCALE GENOMIC DNA]</scope>
    <source>
        <strain evidence="5 6">BYS139W</strain>
    </source>
</reference>
<keyword evidence="6" id="KW-1185">Reference proteome</keyword>
<evidence type="ECO:0000256" key="1">
    <source>
        <dbReference type="ARBA" id="ARBA00023002"/>
    </source>
</evidence>
<evidence type="ECO:0000256" key="2">
    <source>
        <dbReference type="SAM" id="MobiDB-lite"/>
    </source>
</evidence>
<dbReference type="PANTHER" id="PTHR43884:SF12">
    <property type="entry name" value="ISOVALERYL-COA DEHYDROGENASE, MITOCHONDRIAL-RELATED"/>
    <property type="match status" value="1"/>
</dbReference>
<evidence type="ECO:0000259" key="4">
    <source>
        <dbReference type="Pfam" id="PF08028"/>
    </source>
</evidence>
<dbReference type="InterPro" id="IPR046373">
    <property type="entry name" value="Acyl-CoA_Oxase/DH_mid-dom_sf"/>
</dbReference>
<dbReference type="InterPro" id="IPR036250">
    <property type="entry name" value="AcylCo_DH-like_C"/>
</dbReference>
<accession>A0ABU9BEN6</accession>
<evidence type="ECO:0000313" key="5">
    <source>
        <dbReference type="EMBL" id="MEK8028389.1"/>
    </source>
</evidence>
<dbReference type="InterPro" id="IPR009100">
    <property type="entry name" value="AcylCoA_DH/oxidase_NM_dom_sf"/>
</dbReference>
<dbReference type="Pfam" id="PF02771">
    <property type="entry name" value="Acyl-CoA_dh_N"/>
    <property type="match status" value="1"/>
</dbReference>
<evidence type="ECO:0000313" key="6">
    <source>
        <dbReference type="Proteomes" id="UP001368500"/>
    </source>
</evidence>
<proteinExistence type="predicted"/>
<dbReference type="Gene3D" id="1.10.540.10">
    <property type="entry name" value="Acyl-CoA dehydrogenase/oxidase, N-terminal domain"/>
    <property type="match status" value="1"/>
</dbReference>
<feature type="region of interest" description="Disordered" evidence="2">
    <location>
        <begin position="1"/>
        <end position="51"/>
    </location>
</feature>
<dbReference type="Gene3D" id="1.20.140.10">
    <property type="entry name" value="Butyryl-CoA Dehydrogenase, subunit A, domain 3"/>
    <property type="match status" value="1"/>
</dbReference>
<dbReference type="InterPro" id="IPR013786">
    <property type="entry name" value="AcylCoA_DH/ox_N"/>
</dbReference>
<evidence type="ECO:0000259" key="3">
    <source>
        <dbReference type="Pfam" id="PF02771"/>
    </source>
</evidence>
<feature type="domain" description="Acyl-CoA dehydrogenase C-terminal" evidence="4">
    <location>
        <begin position="290"/>
        <end position="420"/>
    </location>
</feature>
<dbReference type="SUPFAM" id="SSF47203">
    <property type="entry name" value="Acyl-CoA dehydrogenase C-terminal domain-like"/>
    <property type="match status" value="1"/>
</dbReference>
<dbReference type="InterPro" id="IPR037069">
    <property type="entry name" value="AcylCoA_DH/ox_N_sf"/>
</dbReference>
<feature type="compositionally biased region" description="Low complexity" evidence="2">
    <location>
        <begin position="26"/>
        <end position="51"/>
    </location>
</feature>
<dbReference type="Gene3D" id="2.40.110.10">
    <property type="entry name" value="Butyryl-CoA Dehydrogenase, subunit A, domain 2"/>
    <property type="match status" value="1"/>
</dbReference>
<dbReference type="EMBL" id="JBBUTF010000023">
    <property type="protein sequence ID" value="MEK8028389.1"/>
    <property type="molecule type" value="Genomic_DNA"/>
</dbReference>
<comment type="caution">
    <text evidence="5">The sequence shown here is derived from an EMBL/GenBank/DDBJ whole genome shotgun (WGS) entry which is preliminary data.</text>
</comment>
<protein>
    <submittedName>
        <fullName evidence="5">Acyl-CoA dehydrogenase family protein</fullName>
    </submittedName>
</protein>
<dbReference type="Pfam" id="PF08028">
    <property type="entry name" value="Acyl-CoA_dh_2"/>
    <property type="match status" value="1"/>
</dbReference>